<keyword evidence="6 14" id="KW-0812">Transmembrane</keyword>
<evidence type="ECO:0000256" key="4">
    <source>
        <dbReference type="ARBA" id="ARBA00021581"/>
    </source>
</evidence>
<dbReference type="NCBIfam" id="TIGR00753">
    <property type="entry name" value="undec_PP_bacA"/>
    <property type="match status" value="1"/>
</dbReference>
<comment type="function">
    <text evidence="14">Catalyzes the dephosphorylation of undecaprenyl diphosphate (UPP). Confers resistance to bacitracin.</text>
</comment>
<proteinExistence type="inferred from homology"/>
<evidence type="ECO:0000256" key="12">
    <source>
        <dbReference type="ARBA" id="ARBA00032932"/>
    </source>
</evidence>
<dbReference type="PANTHER" id="PTHR30622">
    <property type="entry name" value="UNDECAPRENYL-DIPHOSPHATASE"/>
    <property type="match status" value="1"/>
</dbReference>
<dbReference type="EMBL" id="CP016503">
    <property type="protein sequence ID" value="ANV97344.1"/>
    <property type="molecule type" value="Genomic_DNA"/>
</dbReference>
<dbReference type="EC" id="3.6.1.27" evidence="3 14"/>
<comment type="subcellular location">
    <subcellularLocation>
        <location evidence="1 14">Cell membrane</location>
        <topology evidence="1 14">Multi-pass membrane protein</topology>
    </subcellularLocation>
</comment>
<evidence type="ECO:0000256" key="14">
    <source>
        <dbReference type="HAMAP-Rule" id="MF_01006"/>
    </source>
</evidence>
<keyword evidence="8 14" id="KW-1133">Transmembrane helix</keyword>
<keyword evidence="9 14" id="KW-0472">Membrane</keyword>
<evidence type="ECO:0000256" key="1">
    <source>
        <dbReference type="ARBA" id="ARBA00004651"/>
    </source>
</evidence>
<dbReference type="KEGG" id="het:BBW65_00245"/>
<comment type="catalytic activity">
    <reaction evidence="13 14">
        <text>di-trans,octa-cis-undecaprenyl diphosphate + H2O = di-trans,octa-cis-undecaprenyl phosphate + phosphate + H(+)</text>
        <dbReference type="Rhea" id="RHEA:28094"/>
        <dbReference type="ChEBI" id="CHEBI:15377"/>
        <dbReference type="ChEBI" id="CHEBI:15378"/>
        <dbReference type="ChEBI" id="CHEBI:43474"/>
        <dbReference type="ChEBI" id="CHEBI:58405"/>
        <dbReference type="ChEBI" id="CHEBI:60392"/>
        <dbReference type="EC" id="3.6.1.27"/>
    </reaction>
</comment>
<feature type="transmembrane region" description="Helical" evidence="14">
    <location>
        <begin position="207"/>
        <end position="228"/>
    </location>
</feature>
<evidence type="ECO:0000256" key="9">
    <source>
        <dbReference type="ARBA" id="ARBA00023136"/>
    </source>
</evidence>
<comment type="similarity">
    <text evidence="2 14">Belongs to the UppP family.</text>
</comment>
<dbReference type="STRING" id="222136.BBW65_00245"/>
<dbReference type="GO" id="GO:0071555">
    <property type="term" value="P:cell wall organization"/>
    <property type="evidence" value="ECO:0007669"/>
    <property type="project" value="UniProtKB-KW"/>
</dbReference>
<sequence length="255" mass="28358">MGIFEAIVLGIVEGVTEFLPVSSTGHMILAAKLMGLTQDDSFLKTFEICIQLGSILAVVFLFLKRLTQSWGIWVKIIIGFIPTGVLGLVLYPYIKTLFDPSVVAYMLIIGGFVFIAIEWRNRNKTYPVTRLEEIDYKRAFWIGLSQSLAMIPGTSRSGATIVGGLLLGLDRKCAAEFSFLLAIPTMVSATCYTLYKNHQILSSDHLSILLLGFAVAFFVALMVMKVFLRFVSSAGYVWFGIYRIAIGLVFLLWIL</sequence>
<feature type="transmembrane region" description="Helical" evidence="14">
    <location>
        <begin position="70"/>
        <end position="94"/>
    </location>
</feature>
<keyword evidence="5 14" id="KW-1003">Cell membrane</keyword>
<dbReference type="Pfam" id="PF02673">
    <property type="entry name" value="BacA"/>
    <property type="match status" value="1"/>
</dbReference>
<evidence type="ECO:0000256" key="5">
    <source>
        <dbReference type="ARBA" id="ARBA00022475"/>
    </source>
</evidence>
<dbReference type="GO" id="GO:0008360">
    <property type="term" value="P:regulation of cell shape"/>
    <property type="evidence" value="ECO:0007669"/>
    <property type="project" value="UniProtKB-KW"/>
</dbReference>
<dbReference type="InterPro" id="IPR003824">
    <property type="entry name" value="UppP"/>
</dbReference>
<feature type="transmembrane region" description="Helical" evidence="14">
    <location>
        <begin position="42"/>
        <end position="63"/>
    </location>
</feature>
<comment type="miscellaneous">
    <text evidence="14">Bacitracin is thought to be involved in the inhibition of peptidoglycan synthesis by sequestering undecaprenyl diphosphate, thereby reducing the pool of lipid carrier available.</text>
</comment>
<dbReference type="NCBIfam" id="NF001389">
    <property type="entry name" value="PRK00281.1-2"/>
    <property type="match status" value="1"/>
</dbReference>
<dbReference type="AlphaFoldDB" id="A0A1B1U3J1"/>
<keyword evidence="14" id="KW-0961">Cell wall biogenesis/degradation</keyword>
<dbReference type="Proteomes" id="UP000092884">
    <property type="component" value="Chromosome"/>
</dbReference>
<gene>
    <name evidence="14" type="primary">uppP</name>
    <name evidence="15" type="ORF">BBW65_00245</name>
</gene>
<evidence type="ECO:0000313" key="15">
    <source>
        <dbReference type="EMBL" id="ANV97344.1"/>
    </source>
</evidence>
<dbReference type="GO" id="GO:0009252">
    <property type="term" value="P:peptidoglycan biosynthetic process"/>
    <property type="evidence" value="ECO:0007669"/>
    <property type="project" value="UniProtKB-KW"/>
</dbReference>
<feature type="transmembrane region" description="Helical" evidence="14">
    <location>
        <begin position="100"/>
        <end position="119"/>
    </location>
</feature>
<dbReference type="RefSeq" id="WP_066338177.1">
    <property type="nucleotide sequence ID" value="NZ_CP016503.1"/>
</dbReference>
<dbReference type="PANTHER" id="PTHR30622:SF3">
    <property type="entry name" value="UNDECAPRENYL-DIPHOSPHATASE"/>
    <property type="match status" value="1"/>
</dbReference>
<feature type="transmembrane region" description="Helical" evidence="14">
    <location>
        <begin position="177"/>
        <end position="195"/>
    </location>
</feature>
<evidence type="ECO:0000256" key="11">
    <source>
        <dbReference type="ARBA" id="ARBA00032707"/>
    </source>
</evidence>
<evidence type="ECO:0000256" key="13">
    <source>
        <dbReference type="ARBA" id="ARBA00047594"/>
    </source>
</evidence>
<evidence type="ECO:0000313" key="16">
    <source>
        <dbReference type="Proteomes" id="UP000092884"/>
    </source>
</evidence>
<evidence type="ECO:0000256" key="10">
    <source>
        <dbReference type="ARBA" id="ARBA00023251"/>
    </source>
</evidence>
<keyword evidence="14" id="KW-0133">Cell shape</keyword>
<dbReference type="GO" id="GO:0050380">
    <property type="term" value="F:undecaprenyl-diphosphatase activity"/>
    <property type="evidence" value="ECO:0007669"/>
    <property type="project" value="UniProtKB-UniRule"/>
</dbReference>
<dbReference type="NCBIfam" id="NF001390">
    <property type="entry name" value="PRK00281.1-4"/>
    <property type="match status" value="1"/>
</dbReference>
<keyword evidence="16" id="KW-1185">Reference proteome</keyword>
<feature type="transmembrane region" description="Helical" evidence="14">
    <location>
        <begin position="234"/>
        <end position="254"/>
    </location>
</feature>
<evidence type="ECO:0000256" key="7">
    <source>
        <dbReference type="ARBA" id="ARBA00022801"/>
    </source>
</evidence>
<keyword evidence="7 14" id="KW-0378">Hydrolase</keyword>
<evidence type="ECO:0000256" key="8">
    <source>
        <dbReference type="ARBA" id="ARBA00022989"/>
    </source>
</evidence>
<evidence type="ECO:0000256" key="6">
    <source>
        <dbReference type="ARBA" id="ARBA00022692"/>
    </source>
</evidence>
<organism evidence="15 16">
    <name type="scientific">Helicobacter enhydrae</name>
    <dbReference type="NCBI Taxonomy" id="222136"/>
    <lineage>
        <taxon>Bacteria</taxon>
        <taxon>Pseudomonadati</taxon>
        <taxon>Campylobacterota</taxon>
        <taxon>Epsilonproteobacteria</taxon>
        <taxon>Campylobacterales</taxon>
        <taxon>Helicobacteraceae</taxon>
        <taxon>Helicobacter</taxon>
    </lineage>
</organism>
<protein>
    <recommendedName>
        <fullName evidence="4 14">Undecaprenyl-diphosphatase</fullName>
        <ecNumber evidence="3 14">3.6.1.27</ecNumber>
    </recommendedName>
    <alternativeName>
        <fullName evidence="12 14">Bacitracin resistance protein</fullName>
    </alternativeName>
    <alternativeName>
        <fullName evidence="11 14">Undecaprenyl pyrophosphate phosphatase</fullName>
    </alternativeName>
</protein>
<evidence type="ECO:0000256" key="2">
    <source>
        <dbReference type="ARBA" id="ARBA00010621"/>
    </source>
</evidence>
<dbReference type="GO" id="GO:0046677">
    <property type="term" value="P:response to antibiotic"/>
    <property type="evidence" value="ECO:0007669"/>
    <property type="project" value="UniProtKB-UniRule"/>
</dbReference>
<evidence type="ECO:0000256" key="3">
    <source>
        <dbReference type="ARBA" id="ARBA00012374"/>
    </source>
</evidence>
<accession>A0A1B1U3J1</accession>
<keyword evidence="14" id="KW-0573">Peptidoglycan synthesis</keyword>
<name>A0A1B1U3J1_9HELI</name>
<dbReference type="GO" id="GO:0005886">
    <property type="term" value="C:plasma membrane"/>
    <property type="evidence" value="ECO:0007669"/>
    <property type="project" value="UniProtKB-SubCell"/>
</dbReference>
<keyword evidence="10 14" id="KW-0046">Antibiotic resistance</keyword>
<dbReference type="HAMAP" id="MF_01006">
    <property type="entry name" value="Undec_diphosphatase"/>
    <property type="match status" value="1"/>
</dbReference>
<reference evidence="16" key="1">
    <citation type="submission" date="2016-07" db="EMBL/GenBank/DDBJ databases">
        <authorList>
            <person name="Florea S."/>
            <person name="Webb J.S."/>
            <person name="Jaromczyk J."/>
            <person name="Schardl C.L."/>
        </authorList>
    </citation>
    <scope>NUCLEOTIDE SEQUENCE [LARGE SCALE GENOMIC DNA]</scope>
    <source>
        <strain evidence="16">MIT 01-6242</strain>
    </source>
</reference>
<dbReference type="OrthoDB" id="9808289at2"/>